<dbReference type="Pfam" id="PF12423">
    <property type="entry name" value="KIF1B"/>
    <property type="match status" value="1"/>
</dbReference>
<evidence type="ECO:0000256" key="1">
    <source>
        <dbReference type="ARBA" id="ARBA00004318"/>
    </source>
</evidence>
<feature type="binding site" evidence="11">
    <location>
        <begin position="109"/>
        <end position="116"/>
    </location>
    <ligand>
        <name>ATP</name>
        <dbReference type="ChEBI" id="CHEBI:30616"/>
    </ligand>
</feature>
<feature type="compositionally biased region" description="Basic residues" evidence="13">
    <location>
        <begin position="976"/>
        <end position="986"/>
    </location>
</feature>
<evidence type="ECO:0000256" key="4">
    <source>
        <dbReference type="ARBA" id="ARBA00022840"/>
    </source>
</evidence>
<evidence type="ECO:0000256" key="6">
    <source>
        <dbReference type="ARBA" id="ARBA00023128"/>
    </source>
</evidence>
<dbReference type="SMART" id="SM00240">
    <property type="entry name" value="FHA"/>
    <property type="match status" value="1"/>
</dbReference>
<comment type="similarity">
    <text evidence="11">Belongs to the TRAFAC class myosin-kinesin ATPase superfamily. Kinesin family.</text>
</comment>
<keyword evidence="3 11" id="KW-0547">Nucleotide-binding</keyword>
<dbReference type="SMART" id="SM00129">
    <property type="entry name" value="KISc"/>
    <property type="match status" value="1"/>
</dbReference>
<evidence type="ECO:0000256" key="12">
    <source>
        <dbReference type="SAM" id="Coils"/>
    </source>
</evidence>
<dbReference type="PRINTS" id="PR00380">
    <property type="entry name" value="KINESINHEAVY"/>
</dbReference>
<evidence type="ECO:0000256" key="10">
    <source>
        <dbReference type="ARBA" id="ARBA00079247"/>
    </source>
</evidence>
<evidence type="ECO:0000256" key="11">
    <source>
        <dbReference type="PROSITE-ProRule" id="PRU00283"/>
    </source>
</evidence>
<dbReference type="Pfam" id="PF00498">
    <property type="entry name" value="FHA"/>
    <property type="match status" value="1"/>
</dbReference>
<dbReference type="PROSITE" id="PS50067">
    <property type="entry name" value="KINESIN_MOTOR_2"/>
    <property type="match status" value="1"/>
</dbReference>
<feature type="region of interest" description="Disordered" evidence="13">
    <location>
        <begin position="854"/>
        <end position="873"/>
    </location>
</feature>
<dbReference type="SUPFAM" id="SSF52540">
    <property type="entry name" value="P-loop containing nucleoside triphosphate hydrolases"/>
    <property type="match status" value="1"/>
</dbReference>
<keyword evidence="15" id="KW-1185">Reference proteome</keyword>
<organism evidence="15 16">
    <name type="scientific">Plectus sambesii</name>
    <dbReference type="NCBI Taxonomy" id="2011161"/>
    <lineage>
        <taxon>Eukaryota</taxon>
        <taxon>Metazoa</taxon>
        <taxon>Ecdysozoa</taxon>
        <taxon>Nematoda</taxon>
        <taxon>Chromadorea</taxon>
        <taxon>Plectida</taxon>
        <taxon>Plectina</taxon>
        <taxon>Plectoidea</taxon>
        <taxon>Plectidae</taxon>
        <taxon>Plectus</taxon>
    </lineage>
</organism>
<keyword evidence="6" id="KW-0496">Mitochondrion</keyword>
<feature type="domain" description="Kinesin motor" evidence="14">
    <location>
        <begin position="6"/>
        <end position="364"/>
    </location>
</feature>
<protein>
    <recommendedName>
        <fullName evidence="10">Kinesin-like protein 6</fullName>
    </recommendedName>
</protein>
<dbReference type="WBParaSite" id="PSAMB.scaffold1660size28936.g14307.t1">
    <property type="protein sequence ID" value="PSAMB.scaffold1660size28936.g14307.t1"/>
    <property type="gene ID" value="PSAMB.scaffold1660size28936.g14307"/>
</dbReference>
<dbReference type="Proteomes" id="UP000887566">
    <property type="component" value="Unplaced"/>
</dbReference>
<comment type="subcellular location">
    <subcellularLocation>
        <location evidence="1">Mitochondrion membrane</location>
        <topology evidence="1">Peripheral membrane protein</topology>
    </subcellularLocation>
</comment>
<dbReference type="SUPFAM" id="SSF49879">
    <property type="entry name" value="SMAD/FHA domain"/>
    <property type="match status" value="1"/>
</dbReference>
<evidence type="ECO:0000256" key="13">
    <source>
        <dbReference type="SAM" id="MobiDB-lite"/>
    </source>
</evidence>
<feature type="compositionally biased region" description="Basic and acidic residues" evidence="13">
    <location>
        <begin position="964"/>
        <end position="975"/>
    </location>
</feature>
<evidence type="ECO:0000256" key="8">
    <source>
        <dbReference type="ARBA" id="ARBA00023175"/>
    </source>
</evidence>
<dbReference type="CDD" id="cd01365">
    <property type="entry name" value="KISc_KIF1A_KIF1B"/>
    <property type="match status" value="1"/>
</dbReference>
<dbReference type="Gene3D" id="2.60.200.20">
    <property type="match status" value="1"/>
</dbReference>
<dbReference type="FunFam" id="2.60.200.20:FF:000034">
    <property type="entry name" value="kinesin-like protein KIF28P"/>
    <property type="match status" value="1"/>
</dbReference>
<evidence type="ECO:0000313" key="16">
    <source>
        <dbReference type="WBParaSite" id="PSAMB.scaffold1660size28936.g14307.t1"/>
    </source>
</evidence>
<dbReference type="InterPro" id="IPR001752">
    <property type="entry name" value="Kinesin_motor_dom"/>
</dbReference>
<keyword evidence="7" id="KW-0472">Membrane</keyword>
<dbReference type="FunFam" id="3.40.850.10:FF:000063">
    <property type="entry name" value="Kinesin-like protein"/>
    <property type="match status" value="1"/>
</dbReference>
<sequence>MGDGEAVQVAVRVRPFNDREKARKATLVIEMPDAYKTIIRDPSNMKAEPKRFEFDHSYWSHDGFTERSDGYLETASSKYADQMKVFSDLGVGVLDNAWKGYNCSLFAYGQTGSGKSYSMVGWGTNKGIVPIACEELFKRIEAKKGQDKIEYQVSISMFEIYCEKVRDLLTDKAGPKGGLKVREHPKKGFYVEGLRSAPVNSYKQIDSKIDEGTRNRTLAATNMNATSSRAHTIVQIQFAQKGEKNANGEHTTKTSLINLVDLAGSERQADAGTAGDRLKEGIVINQSLSTLGRCIKALHEQQNAKGKAKNTIQVPYRDSVLTSLLKNALGGNSKTVMIAALSPADINYDETLSTLRFADRAKSIKTRAIVNESATDRMIRELKEENARLAEMMKNGGVAPGTTGGSSNEELEALRLQLEQNQREMQSMEQTWQQRLANEALKHGTADGRAEIDERRSKQPHFWNLNEDPALTNMVVHFIDLGDVRVGNNQGAHSAADIQLSGLSIQKEHALIVNKDNKKIKLTPMRGAEILVNGKMITKETELQHNDRVLFGGNHLYVFSHPVNMAKQQKKGKLQEITFDIAQQEIAQNSGLTSTLQRGADSNKSKAEMILEEELINLLPQVYRANAMSEELSRGVKFEIVLVAPQARGLKDGQTEVWVKLYNRNEDTEFLWERNTFINRYYGMQELYQNYIEGYADWDVPKERDPFYESPESEVLIGSVNVYLQSLAYMVEFEEQLPITDFTGQERGQLSVSLAPCTPQGKEITGEFVDSPRELVGKNLNFKVKLMSAIGLPRQFTKSRCKYKFYDQKETQTIEIAGSSPTYGHEKTFTFKPVSKELANYLKENALYITVWGTQSSRGDPNRRRSIPKYNTNGGVESEAVLEEKLRRVERLLNEAMTADSKNLSVRAIKKALGEEANGSKKPSSELKKIRDTAGAKKASSRSSSKKREPSKSANSKSSADSGIGKELKSKEGSVKKRSTKPKKTD</sequence>
<keyword evidence="8 11" id="KW-0505">Motor protein</keyword>
<keyword evidence="2" id="KW-0813">Transport</keyword>
<dbReference type="GO" id="GO:0008017">
    <property type="term" value="F:microtubule binding"/>
    <property type="evidence" value="ECO:0007669"/>
    <property type="project" value="InterPro"/>
</dbReference>
<dbReference type="Pfam" id="PF00225">
    <property type="entry name" value="Kinesin"/>
    <property type="match status" value="1"/>
</dbReference>
<dbReference type="InterPro" id="IPR035892">
    <property type="entry name" value="C2_domain_sf"/>
</dbReference>
<proteinExistence type="inferred from homology"/>
<dbReference type="GO" id="GO:0003777">
    <property type="term" value="F:microtubule motor activity"/>
    <property type="evidence" value="ECO:0007669"/>
    <property type="project" value="InterPro"/>
</dbReference>
<dbReference type="InterPro" id="IPR008984">
    <property type="entry name" value="SMAD_FHA_dom_sf"/>
</dbReference>
<reference evidence="16" key="1">
    <citation type="submission" date="2022-11" db="UniProtKB">
        <authorList>
            <consortium name="WormBaseParasite"/>
        </authorList>
    </citation>
    <scope>IDENTIFICATION</scope>
</reference>
<dbReference type="SUPFAM" id="SSF49562">
    <property type="entry name" value="C2 domain (Calcium/lipid-binding domain, CaLB)"/>
    <property type="match status" value="1"/>
</dbReference>
<dbReference type="InterPro" id="IPR027417">
    <property type="entry name" value="P-loop_NTPase"/>
</dbReference>
<dbReference type="InterPro" id="IPR036961">
    <property type="entry name" value="Kinesin_motor_dom_sf"/>
</dbReference>
<dbReference type="CDD" id="cd22709">
    <property type="entry name" value="FHA_KIF28P"/>
    <property type="match status" value="1"/>
</dbReference>
<keyword evidence="4 11" id="KW-0067">ATP-binding</keyword>
<dbReference type="AlphaFoldDB" id="A0A914VB24"/>
<accession>A0A914VB24</accession>
<dbReference type="GO" id="GO:0007018">
    <property type="term" value="P:microtubule-based movement"/>
    <property type="evidence" value="ECO:0007669"/>
    <property type="project" value="InterPro"/>
</dbReference>
<feature type="region of interest" description="Disordered" evidence="13">
    <location>
        <begin position="915"/>
        <end position="986"/>
    </location>
</feature>
<dbReference type="Gene3D" id="3.40.850.10">
    <property type="entry name" value="Kinesin motor domain"/>
    <property type="match status" value="1"/>
</dbReference>
<comment type="function">
    <text evidence="9">Microtubule-dependent motor protein required for mitochondrion morphology and transport of mitochondria in neuronal cells.</text>
</comment>
<feature type="coiled-coil region" evidence="12">
    <location>
        <begin position="375"/>
        <end position="431"/>
    </location>
</feature>
<dbReference type="GO" id="GO:0005524">
    <property type="term" value="F:ATP binding"/>
    <property type="evidence" value="ECO:0007669"/>
    <property type="project" value="UniProtKB-UniRule"/>
</dbReference>
<keyword evidence="5 12" id="KW-0175">Coiled coil</keyword>
<evidence type="ECO:0000313" key="15">
    <source>
        <dbReference type="Proteomes" id="UP000887566"/>
    </source>
</evidence>
<dbReference type="InterPro" id="IPR000253">
    <property type="entry name" value="FHA_dom"/>
</dbReference>
<feature type="compositionally biased region" description="Basic and acidic residues" evidence="13">
    <location>
        <begin position="923"/>
        <end position="935"/>
    </location>
</feature>
<evidence type="ECO:0000256" key="2">
    <source>
        <dbReference type="ARBA" id="ARBA00022448"/>
    </source>
</evidence>
<dbReference type="GO" id="GO:0031966">
    <property type="term" value="C:mitochondrial membrane"/>
    <property type="evidence" value="ECO:0007669"/>
    <property type="project" value="UniProtKB-SubCell"/>
</dbReference>
<evidence type="ECO:0000256" key="3">
    <source>
        <dbReference type="ARBA" id="ARBA00022741"/>
    </source>
</evidence>
<dbReference type="InterPro" id="IPR022140">
    <property type="entry name" value="Kinesin-like_KIF1-typ"/>
</dbReference>
<evidence type="ECO:0000259" key="14">
    <source>
        <dbReference type="PROSITE" id="PS50067"/>
    </source>
</evidence>
<feature type="compositionally biased region" description="Low complexity" evidence="13">
    <location>
        <begin position="952"/>
        <end position="962"/>
    </location>
</feature>
<name>A0A914VB24_9BILA</name>
<evidence type="ECO:0000256" key="9">
    <source>
        <dbReference type="ARBA" id="ARBA00054688"/>
    </source>
</evidence>
<evidence type="ECO:0000256" key="5">
    <source>
        <dbReference type="ARBA" id="ARBA00023054"/>
    </source>
</evidence>
<dbReference type="PANTHER" id="PTHR47117">
    <property type="entry name" value="STAR-RELATED LIPID TRANSFER PROTEIN 9"/>
    <property type="match status" value="1"/>
</dbReference>
<evidence type="ECO:0000256" key="7">
    <source>
        <dbReference type="ARBA" id="ARBA00023136"/>
    </source>
</evidence>